<dbReference type="AlphaFoldDB" id="A0A840PLH5"/>
<dbReference type="GO" id="GO:0016881">
    <property type="term" value="F:acid-amino acid ligase activity"/>
    <property type="evidence" value="ECO:0007669"/>
    <property type="project" value="InterPro"/>
</dbReference>
<feature type="domain" description="Mur ligase central" evidence="2">
    <location>
        <begin position="61"/>
        <end position="262"/>
    </location>
</feature>
<dbReference type="GO" id="GO:0005524">
    <property type="term" value="F:ATP binding"/>
    <property type="evidence" value="ECO:0007669"/>
    <property type="project" value="UniProtKB-UniRule"/>
</dbReference>
<keyword evidence="1" id="KW-0479">Metal-binding</keyword>
<evidence type="ECO:0000259" key="3">
    <source>
        <dbReference type="Pfam" id="PF08353"/>
    </source>
</evidence>
<dbReference type="Pfam" id="PF08353">
    <property type="entry name" value="MurT_C"/>
    <property type="match status" value="1"/>
</dbReference>
<keyword evidence="1" id="KW-0573">Peptidoglycan synthesis</keyword>
<feature type="domain" description="Lipid II isoglutaminyl synthase (glutamine-hydrolyzing) subunit MurT C-terminal" evidence="3">
    <location>
        <begin position="300"/>
        <end position="397"/>
    </location>
</feature>
<dbReference type="InterPro" id="IPR036565">
    <property type="entry name" value="Mur-like_cat_sf"/>
</dbReference>
<evidence type="ECO:0000313" key="5">
    <source>
        <dbReference type="Proteomes" id="UP000578449"/>
    </source>
</evidence>
<keyword evidence="1" id="KW-0133">Cell shape</keyword>
<dbReference type="Gene3D" id="3.40.1190.10">
    <property type="entry name" value="Mur-like, catalytic domain"/>
    <property type="match status" value="1"/>
</dbReference>
<keyword evidence="1" id="KW-0067">ATP-binding</keyword>
<keyword evidence="5" id="KW-1185">Reference proteome</keyword>
<name>A0A840PLH5_9ACTN</name>
<dbReference type="PANTHER" id="PTHR23135:SF7">
    <property type="entry name" value="LIPID II ISOGLUTAMINYL SYNTHASE (GLUTAMINE-HYDROLYZING) SUBUNIT MURT"/>
    <property type="match status" value="1"/>
</dbReference>
<evidence type="ECO:0000259" key="2">
    <source>
        <dbReference type="Pfam" id="PF08245"/>
    </source>
</evidence>
<gene>
    <name evidence="1" type="primary">murT</name>
    <name evidence="4" type="ORF">HNP84_008581</name>
</gene>
<dbReference type="HAMAP" id="MF_02214">
    <property type="entry name" value="Lipid_II_synth_MurT"/>
    <property type="match status" value="1"/>
</dbReference>
<dbReference type="EC" id="6.3.5.13" evidence="1"/>
<dbReference type="GO" id="GO:0140282">
    <property type="term" value="F:carbon-nitrogen ligase activity on lipid II"/>
    <property type="evidence" value="ECO:0007669"/>
    <property type="project" value="UniProtKB-UniRule"/>
</dbReference>
<reference evidence="4 5" key="1">
    <citation type="submission" date="2020-08" db="EMBL/GenBank/DDBJ databases">
        <title>Genomic Encyclopedia of Type Strains, Phase IV (KMG-IV): sequencing the most valuable type-strain genomes for metagenomic binning, comparative biology and taxonomic classification.</title>
        <authorList>
            <person name="Goeker M."/>
        </authorList>
    </citation>
    <scope>NUCLEOTIDE SEQUENCE [LARGE SCALE GENOMIC DNA]</scope>
    <source>
        <strain evidence="4 5">DSM 45615</strain>
    </source>
</reference>
<dbReference type="EMBL" id="JACHGN010000025">
    <property type="protein sequence ID" value="MBB5138823.1"/>
    <property type="molecule type" value="Genomic_DNA"/>
</dbReference>
<feature type="active site" evidence="1">
    <location>
        <position position="333"/>
    </location>
</feature>
<dbReference type="InterPro" id="IPR043703">
    <property type="entry name" value="Lipid_II_synth_MurT"/>
</dbReference>
<dbReference type="PANTHER" id="PTHR23135">
    <property type="entry name" value="MUR LIGASE FAMILY MEMBER"/>
    <property type="match status" value="1"/>
</dbReference>
<comment type="catalytic activity">
    <reaction evidence="1">
        <text>beta-D-GlcNAc-(1-&gt;4)-Mur2Ac(oyl-L-Ala-gamma-D-Glu-L-Lys-D-Ala-D-Ala)-di-trans,octa-cis-undecaprenyl diphosphate + L-glutamine + ATP + H2O = beta-D-GlcNAc-(1-&gt;4)-Mur2Ac(oyl-L-Ala-D-isoglutaminyl-L-Lys-D-Ala-D-Ala)-di-trans,octa-cis-undecaprenyl diphosphate + L-glutamate + ADP + phosphate + H(+)</text>
        <dbReference type="Rhea" id="RHEA:57928"/>
        <dbReference type="ChEBI" id="CHEBI:15377"/>
        <dbReference type="ChEBI" id="CHEBI:15378"/>
        <dbReference type="ChEBI" id="CHEBI:29985"/>
        <dbReference type="ChEBI" id="CHEBI:30616"/>
        <dbReference type="ChEBI" id="CHEBI:43474"/>
        <dbReference type="ChEBI" id="CHEBI:58359"/>
        <dbReference type="ChEBI" id="CHEBI:60033"/>
        <dbReference type="ChEBI" id="CHEBI:62233"/>
        <dbReference type="ChEBI" id="CHEBI:456216"/>
        <dbReference type="EC" id="6.3.5.13"/>
    </reaction>
</comment>
<keyword evidence="1" id="KW-0547">Nucleotide-binding</keyword>
<feature type="binding site" evidence="1">
    <location>
        <position position="197"/>
    </location>
    <ligand>
        <name>Zn(2+)</name>
        <dbReference type="ChEBI" id="CHEBI:29105"/>
    </ligand>
</feature>
<keyword evidence="1" id="KW-0436">Ligase</keyword>
<dbReference type="SUPFAM" id="SSF53623">
    <property type="entry name" value="MurD-like peptide ligases, catalytic domain"/>
    <property type="match status" value="1"/>
</dbReference>
<comment type="catalytic activity">
    <reaction evidence="1">
        <text>beta-D-GlcNAc-(1-&gt;4)-Mur2Ac(oyl-L-Ala-gamma-D-Glu-L-Lys-D-Ala-D-Ala)-di-trans,octa-cis-undecaprenyl diphosphate + ATP = beta-D-GlcNAc-(1-&gt;4)-Mur2Ac(oyl-L-Ala-gamma-D-O-P-Glu-L-Lys-D-Ala-D-Ala)-di-trans,octa-cis-undecaprenyl diphosphate + ADP</text>
        <dbReference type="Rhea" id="RHEA:59488"/>
        <dbReference type="ChEBI" id="CHEBI:30616"/>
        <dbReference type="ChEBI" id="CHEBI:60033"/>
        <dbReference type="ChEBI" id="CHEBI:143132"/>
        <dbReference type="ChEBI" id="CHEBI:456216"/>
    </reaction>
</comment>
<proteinExistence type="inferred from homology"/>
<organism evidence="4 5">
    <name type="scientific">Thermocatellispora tengchongensis</name>
    <dbReference type="NCBI Taxonomy" id="1073253"/>
    <lineage>
        <taxon>Bacteria</taxon>
        <taxon>Bacillati</taxon>
        <taxon>Actinomycetota</taxon>
        <taxon>Actinomycetes</taxon>
        <taxon>Streptosporangiales</taxon>
        <taxon>Streptosporangiaceae</taxon>
        <taxon>Thermocatellispora</taxon>
    </lineage>
</organism>
<keyword evidence="1" id="KW-0862">Zinc</keyword>
<feature type="binding site" evidence="1">
    <location>
        <position position="200"/>
    </location>
    <ligand>
        <name>Zn(2+)</name>
        <dbReference type="ChEBI" id="CHEBI:29105"/>
    </ligand>
</feature>
<comment type="function">
    <text evidence="1">The lipid II isoglutaminyl synthase complex catalyzes the formation of alpha-D-isoglutamine in the cell wall lipid II stem peptide. The MurT subunit catalyzes the ATP-dependent amidation of D-glutamate residue of lipid II, converting it to an isoglutamine residue.</text>
</comment>
<evidence type="ECO:0000256" key="1">
    <source>
        <dbReference type="HAMAP-Rule" id="MF_02214"/>
    </source>
</evidence>
<dbReference type="UniPathway" id="UPA00219"/>
<keyword evidence="1" id="KW-0961">Cell wall biogenesis/degradation</keyword>
<comment type="similarity">
    <text evidence="1">Belongs to the MurCDEF family. MurT subfamily.</text>
</comment>
<feature type="binding site" evidence="1">
    <location>
        <position position="213"/>
    </location>
    <ligand>
        <name>Zn(2+)</name>
        <dbReference type="ChEBI" id="CHEBI:29105"/>
    </ligand>
</feature>
<dbReference type="GO" id="GO:0008360">
    <property type="term" value="P:regulation of cell shape"/>
    <property type="evidence" value="ECO:0007669"/>
    <property type="project" value="UniProtKB-KW"/>
</dbReference>
<feature type="binding site" evidence="1">
    <location>
        <position position="216"/>
    </location>
    <ligand>
        <name>Zn(2+)</name>
        <dbReference type="ChEBI" id="CHEBI:29105"/>
    </ligand>
</feature>
<sequence>MSQLPLRAQVASALGRTAATLSRMTGRGDGSVIGGRIGLVVEPDLLRQLARDKRLVLVSATNGKTTTTRLITSALHELGEVATNAFGANMPAGHVSALSQAKRAPYGVLEVDEKYLPEVLDTTGASVVCLMNLSRDQMDRAAEIWLLAQKWRRALDGRPTHVVANCDDPLVTWGASTAAQVTWVAVGQRWKEDSWSCPECGGPLDRKDVDWACRECTFHRPEPQWVLDGDSVLDPHGRRWRLDLQLPGTANKANAAMALAVVASFGLSPDRALPRLGEVKSVAGRYTMVERDGRQARLLLAKNPAGWLEAFDVADPALPIILSVNAQGPDGRDTSWLWDVDYRVLNGRPVFVTGERRLDLALRLDVAGVPFTLATSFSEALAAQPPGRVDVIANYTAFQQIRSEFGRAV</sequence>
<accession>A0A840PLH5</accession>
<dbReference type="InterPro" id="IPR013564">
    <property type="entry name" value="MurT_C"/>
</dbReference>
<comment type="catalytic activity">
    <reaction evidence="1">
        <text>beta-D-GlcNAc-(1-&gt;4)-Mur2Ac(oyl-L-Ala-gamma-D-O-P-Glu-L-Lys-D-Ala-D-Ala)-di-trans,octa-cis-undecaprenyl diphosphate + NH4(+) = beta-D-GlcNAc-(1-&gt;4)-Mur2Ac(oyl-L-Ala-D-isoglutaminyl-L-Lys-D-Ala-D-Ala)-di-trans,octa-cis-undecaprenyl diphosphate + phosphate + H(+)</text>
        <dbReference type="Rhea" id="RHEA:57932"/>
        <dbReference type="ChEBI" id="CHEBI:15378"/>
        <dbReference type="ChEBI" id="CHEBI:28938"/>
        <dbReference type="ChEBI" id="CHEBI:43474"/>
        <dbReference type="ChEBI" id="CHEBI:62233"/>
        <dbReference type="ChEBI" id="CHEBI:143132"/>
    </reaction>
</comment>
<evidence type="ECO:0000313" key="4">
    <source>
        <dbReference type="EMBL" id="MBB5138823.1"/>
    </source>
</evidence>
<dbReference type="InterPro" id="IPR013221">
    <property type="entry name" value="Mur_ligase_cen"/>
</dbReference>
<dbReference type="GO" id="GO:0008270">
    <property type="term" value="F:zinc ion binding"/>
    <property type="evidence" value="ECO:0007669"/>
    <property type="project" value="UniProtKB-UniRule"/>
</dbReference>
<dbReference type="GO" id="GO:0071555">
    <property type="term" value="P:cell wall organization"/>
    <property type="evidence" value="ECO:0007669"/>
    <property type="project" value="UniProtKB-KW"/>
</dbReference>
<dbReference type="RefSeq" id="WP_185055677.1">
    <property type="nucleotide sequence ID" value="NZ_BAABIX010000069.1"/>
</dbReference>
<protein>
    <recommendedName>
        <fullName evidence="1">Lipid II isoglutaminyl synthase (glutamine-hydrolyzing) subunit MurT</fullName>
        <ecNumber evidence="1">6.3.5.13</ecNumber>
    </recommendedName>
</protein>
<dbReference type="Pfam" id="PF08245">
    <property type="entry name" value="Mur_ligase_M"/>
    <property type="match status" value="1"/>
</dbReference>
<comment type="pathway">
    <text evidence="1">Cell wall biogenesis; peptidoglycan biosynthesis.</text>
</comment>
<dbReference type="GO" id="GO:0009252">
    <property type="term" value="P:peptidoglycan biosynthetic process"/>
    <property type="evidence" value="ECO:0007669"/>
    <property type="project" value="UniProtKB-UniRule"/>
</dbReference>
<dbReference type="Proteomes" id="UP000578449">
    <property type="component" value="Unassembled WGS sequence"/>
</dbReference>
<comment type="subunit">
    <text evidence="1">Forms a heterodimer with GatD.</text>
</comment>
<comment type="caution">
    <text evidence="4">The sequence shown here is derived from an EMBL/GenBank/DDBJ whole genome shotgun (WGS) entry which is preliminary data.</text>
</comment>